<dbReference type="SMART" id="SM00642">
    <property type="entry name" value="Aamy"/>
    <property type="match status" value="1"/>
</dbReference>
<feature type="binding site" evidence="16">
    <location>
        <begin position="307"/>
        <end position="311"/>
    </location>
    <ligand>
        <name>substrate</name>
    </ligand>
</feature>
<feature type="active site" description="Proton donor" evidence="15">
    <location>
        <position position="282"/>
    </location>
</feature>
<dbReference type="CDD" id="cd02853">
    <property type="entry name" value="E_set_MTHase_like_N"/>
    <property type="match status" value="1"/>
</dbReference>
<sequence length="579" mass="63549">MTRFAVWAPRASDVEVQTGGRRLALVASDSGWHQADDPEAGPGDDYMFVLDGGVPLPDPRSAWQPRGVHDTSRLLDHTAFPWTDSGWGGRELPDCVVYEMHTGTFTPAGTLDGAIERIPDLVALGVTAVDVMPVAAFPGRHGWGYDCVALYAVHESYGGPDALRRFVDACHRAGLAVIMDVVYNHLGPAGNVLGAFGPYFTSRHRNPWGDALNVDGAGSDEVRRFIVDNALMWLRDYHLDGLRLDAVHAILDTSAVHLVEEIATRVHALADELGRRLWVIAESDLNDPRVVREPAEGGYGCDAQWSDDFHHSLHSALTGERGGYYADFGELVDIASALRQVFVSPGQYSRFRDRRHGRDVGRLLATRFLGYMQDHDQVGNRARGERTAALMSLGRLQIAAALVLLGPFVPMLFQGEEWAASSPFQYFTDHQDPLLATAVSEGRRAEFASFGWKPDDVPDPQDPSTFERSKLDWSEVTDEPHATVLRWHRDLIALRAVNSGLRDGDRSALFVEHDEAARTLVMRRRGVTVVCNWGDSSFECHLPAADAITSAGAWVDDGMIHLHPDSVAVLVSGTAVPTP</sequence>
<evidence type="ECO:0000256" key="11">
    <source>
        <dbReference type="ARBA" id="ARBA00033284"/>
    </source>
</evidence>
<dbReference type="InterPro" id="IPR006047">
    <property type="entry name" value="GH13_cat_dom"/>
</dbReference>
<evidence type="ECO:0000256" key="7">
    <source>
        <dbReference type="ARBA" id="ARBA00022801"/>
    </source>
</evidence>
<dbReference type="InterPro" id="IPR012768">
    <property type="entry name" value="Trehalose_TreZ"/>
</dbReference>
<dbReference type="EC" id="3.2.1.141" evidence="4 13"/>
<keyword evidence="9 14" id="KW-0326">Glycosidase</keyword>
<dbReference type="Gene3D" id="3.20.20.80">
    <property type="entry name" value="Glycosidases"/>
    <property type="match status" value="1"/>
</dbReference>
<evidence type="ECO:0000313" key="19">
    <source>
        <dbReference type="EMBL" id="MBJ7609498.1"/>
    </source>
</evidence>
<keyword evidence="8" id="KW-0119">Carbohydrate metabolism</keyword>
<feature type="active site" description="Nucleophile" evidence="15">
    <location>
        <position position="245"/>
    </location>
</feature>
<dbReference type="PIRSF" id="PIRSF006337">
    <property type="entry name" value="Trehalose_TreZ"/>
    <property type="match status" value="1"/>
</dbReference>
<dbReference type="Pfam" id="PF00128">
    <property type="entry name" value="Alpha-amylase"/>
    <property type="match status" value="1"/>
</dbReference>
<feature type="binding site" evidence="16">
    <location>
        <begin position="243"/>
        <end position="248"/>
    </location>
    <ligand>
        <name>substrate</name>
    </ligand>
</feature>
<evidence type="ECO:0000256" key="13">
    <source>
        <dbReference type="NCBIfam" id="TIGR02402"/>
    </source>
</evidence>
<dbReference type="InterPro" id="IPR013783">
    <property type="entry name" value="Ig-like_fold"/>
</dbReference>
<evidence type="ECO:0000259" key="18">
    <source>
        <dbReference type="SMART" id="SM00642"/>
    </source>
</evidence>
<evidence type="ECO:0000256" key="17">
    <source>
        <dbReference type="PIRSR" id="PIRSR006337-3"/>
    </source>
</evidence>
<evidence type="ECO:0000256" key="14">
    <source>
        <dbReference type="PIRNR" id="PIRNR006337"/>
    </source>
</evidence>
<evidence type="ECO:0000256" key="1">
    <source>
        <dbReference type="ARBA" id="ARBA00004496"/>
    </source>
</evidence>
<comment type="subcellular location">
    <subcellularLocation>
        <location evidence="1 15">Cytoplasm</location>
    </subcellularLocation>
</comment>
<dbReference type="Gene3D" id="1.10.10.760">
    <property type="entry name" value="E-set domains of sugar-utilizing enzymes"/>
    <property type="match status" value="1"/>
</dbReference>
<dbReference type="Gene3D" id="2.60.40.10">
    <property type="entry name" value="Immunoglobulins"/>
    <property type="match status" value="1"/>
</dbReference>
<evidence type="ECO:0000256" key="6">
    <source>
        <dbReference type="ARBA" id="ARBA00022490"/>
    </source>
</evidence>
<proteinExistence type="inferred from homology"/>
<dbReference type="Proteomes" id="UP000614410">
    <property type="component" value="Unassembled WGS sequence"/>
</dbReference>
<dbReference type="InterPro" id="IPR044901">
    <property type="entry name" value="Trehalose_TreZ_E-set_sf"/>
</dbReference>
<reference evidence="19 20" key="1">
    <citation type="submission" date="2020-10" db="EMBL/GenBank/DDBJ databases">
        <title>Ca. Dormibacterota MAGs.</title>
        <authorList>
            <person name="Montgomery K."/>
        </authorList>
    </citation>
    <scope>NUCLEOTIDE SEQUENCE [LARGE SCALE GENOMIC DNA]</scope>
    <source>
        <strain evidence="19">Mitchell_Peninsula_5</strain>
    </source>
</reference>
<protein>
    <recommendedName>
        <fullName evidence="5 13">Malto-oligosyltrehalose trehalohydrolase</fullName>
        <shortName evidence="14">MTHase</shortName>
        <ecNumber evidence="4 13">3.2.1.141</ecNumber>
    </recommendedName>
    <alternativeName>
        <fullName evidence="11 14">4-alpha-D-((1-&gt;4)-alpha-D-glucano)trehalose trehalohydrolase</fullName>
    </alternativeName>
    <alternativeName>
        <fullName evidence="10 14">Maltooligosyl trehalose trehalohydrolase</fullName>
    </alternativeName>
</protein>
<dbReference type="GO" id="GO:0005737">
    <property type="term" value="C:cytoplasm"/>
    <property type="evidence" value="ECO:0007669"/>
    <property type="project" value="UniProtKB-SubCell"/>
</dbReference>
<feature type="domain" description="Glycosyl hydrolase family 13 catalytic" evidence="18">
    <location>
        <begin position="99"/>
        <end position="443"/>
    </location>
</feature>
<evidence type="ECO:0000256" key="8">
    <source>
        <dbReference type="ARBA" id="ARBA00023277"/>
    </source>
</evidence>
<comment type="caution">
    <text evidence="19">The sequence shown here is derived from an EMBL/GenBank/DDBJ whole genome shotgun (WGS) entry which is preliminary data.</text>
</comment>
<dbReference type="EMBL" id="JAEKNN010000046">
    <property type="protein sequence ID" value="MBJ7609498.1"/>
    <property type="molecule type" value="Genomic_DNA"/>
</dbReference>
<gene>
    <name evidence="19" type="primary">treZ</name>
    <name evidence="19" type="ORF">JF887_08735</name>
</gene>
<evidence type="ECO:0000256" key="2">
    <source>
        <dbReference type="ARBA" id="ARBA00005199"/>
    </source>
</evidence>
<evidence type="ECO:0000256" key="4">
    <source>
        <dbReference type="ARBA" id="ARBA00012268"/>
    </source>
</evidence>
<keyword evidence="6" id="KW-0963">Cytoplasm</keyword>
<dbReference type="CDD" id="cd11325">
    <property type="entry name" value="AmyAc_GTHase"/>
    <property type="match status" value="1"/>
</dbReference>
<dbReference type="InterPro" id="IPR014756">
    <property type="entry name" value="Ig_E-set"/>
</dbReference>
<dbReference type="PANTHER" id="PTHR43651:SF11">
    <property type="entry name" value="MALTO-OLIGOSYLTREHALOSE TREHALOHYDROLASE"/>
    <property type="match status" value="1"/>
</dbReference>
<organism evidence="19 20">
    <name type="scientific">Candidatus Amunia macphersoniae</name>
    <dbReference type="NCBI Taxonomy" id="3127014"/>
    <lineage>
        <taxon>Bacteria</taxon>
        <taxon>Bacillati</taxon>
        <taxon>Candidatus Dormiibacterota</taxon>
        <taxon>Candidatus Dormibacteria</taxon>
        <taxon>Candidatus Aeolococcales</taxon>
        <taxon>Candidatus Aeolococcaceae</taxon>
        <taxon>Candidatus Amunia</taxon>
    </lineage>
</organism>
<comment type="pathway">
    <text evidence="2 14">Glycan biosynthesis; trehalose biosynthesis.</text>
</comment>
<evidence type="ECO:0000256" key="16">
    <source>
        <dbReference type="PIRSR" id="PIRSR006337-2"/>
    </source>
</evidence>
<dbReference type="NCBIfam" id="TIGR02402">
    <property type="entry name" value="trehalose_TreZ"/>
    <property type="match status" value="1"/>
</dbReference>
<evidence type="ECO:0000313" key="20">
    <source>
        <dbReference type="Proteomes" id="UP000614410"/>
    </source>
</evidence>
<dbReference type="SUPFAM" id="SSF51445">
    <property type="entry name" value="(Trans)glycosidases"/>
    <property type="match status" value="1"/>
</dbReference>
<dbReference type="GO" id="GO:0005992">
    <property type="term" value="P:trehalose biosynthetic process"/>
    <property type="evidence" value="ECO:0007669"/>
    <property type="project" value="UniProtKB-UniRule"/>
</dbReference>
<evidence type="ECO:0000256" key="15">
    <source>
        <dbReference type="PIRSR" id="PIRSR006337-1"/>
    </source>
</evidence>
<evidence type="ECO:0000256" key="5">
    <source>
        <dbReference type="ARBA" id="ARBA00015938"/>
    </source>
</evidence>
<comment type="similarity">
    <text evidence="3 14">Belongs to the glycosyl hydrolase 13 family.</text>
</comment>
<evidence type="ECO:0000256" key="12">
    <source>
        <dbReference type="ARBA" id="ARBA00034013"/>
    </source>
</evidence>
<dbReference type="AlphaFoldDB" id="A0A934KMD9"/>
<evidence type="ECO:0000256" key="9">
    <source>
        <dbReference type="ARBA" id="ARBA00023295"/>
    </source>
</evidence>
<keyword evidence="7 14" id="KW-0378">Hydrolase</keyword>
<evidence type="ECO:0000256" key="3">
    <source>
        <dbReference type="ARBA" id="ARBA00008061"/>
    </source>
</evidence>
<dbReference type="SUPFAM" id="SSF81296">
    <property type="entry name" value="E set domains"/>
    <property type="match status" value="1"/>
</dbReference>
<evidence type="ECO:0000256" key="10">
    <source>
        <dbReference type="ARBA" id="ARBA00032057"/>
    </source>
</evidence>
<dbReference type="InterPro" id="IPR017853">
    <property type="entry name" value="GH"/>
</dbReference>
<comment type="catalytic activity">
    <reaction evidence="12 14">
        <text>hydrolysis of (1-&gt;4)-alpha-D-glucosidic linkage in 4-alpha-D-[(1-&gt;4)-alpha-D-glucanosyl]n trehalose to yield trehalose and (1-&gt;4)-alpha-D-glucan.</text>
        <dbReference type="EC" id="3.2.1.141"/>
    </reaction>
</comment>
<feature type="site" description="Transition state stabilizer" evidence="17">
    <location>
        <position position="376"/>
    </location>
</feature>
<dbReference type="PANTHER" id="PTHR43651">
    <property type="entry name" value="1,4-ALPHA-GLUCAN-BRANCHING ENZYME"/>
    <property type="match status" value="1"/>
</dbReference>
<name>A0A934KMD9_9BACT</name>
<dbReference type="GO" id="GO:0033942">
    <property type="term" value="F:4-alpha-D-(1-&gt;4)-alpha-D-glucanotrehalose trehalohydrolase activity"/>
    <property type="evidence" value="ECO:0007669"/>
    <property type="project" value="UniProtKB-EC"/>
</dbReference>
<accession>A0A934KMD9</accession>
<feature type="binding site" evidence="16">
    <location>
        <begin position="375"/>
        <end position="380"/>
    </location>
    <ligand>
        <name>substrate</name>
    </ligand>
</feature>